<keyword evidence="1" id="KW-0812">Transmembrane</keyword>
<evidence type="ECO:0000256" key="1">
    <source>
        <dbReference type="SAM" id="Phobius"/>
    </source>
</evidence>
<evidence type="ECO:0000313" key="3">
    <source>
        <dbReference type="Proteomes" id="UP000051491"/>
    </source>
</evidence>
<gene>
    <name evidence="2" type="ORF">IV43_GL000565</name>
</gene>
<dbReference type="RefSeq" id="WP_010495104.1">
    <property type="nucleotide sequence ID" value="NZ_JQBK01000152.1"/>
</dbReference>
<reference evidence="2 3" key="1">
    <citation type="journal article" date="2015" name="Genome Announc.">
        <title>Expanding the biotechnology potential of lactobacilli through comparative genomics of 213 strains and associated genera.</title>
        <authorList>
            <person name="Sun Z."/>
            <person name="Harris H.M."/>
            <person name="McCann A."/>
            <person name="Guo C."/>
            <person name="Argimon S."/>
            <person name="Zhang W."/>
            <person name="Yang X."/>
            <person name="Jeffery I.B."/>
            <person name="Cooney J.C."/>
            <person name="Kagawa T.F."/>
            <person name="Liu W."/>
            <person name="Song Y."/>
            <person name="Salvetti E."/>
            <person name="Wrobel A."/>
            <person name="Rasinkangas P."/>
            <person name="Parkhill J."/>
            <person name="Rea M.C."/>
            <person name="O'Sullivan O."/>
            <person name="Ritari J."/>
            <person name="Douillard F.P."/>
            <person name="Paul Ross R."/>
            <person name="Yang R."/>
            <person name="Briner A.E."/>
            <person name="Felis G.E."/>
            <person name="de Vos W.M."/>
            <person name="Barrangou R."/>
            <person name="Klaenhammer T.R."/>
            <person name="Caufield P.W."/>
            <person name="Cui Y."/>
            <person name="Zhang H."/>
            <person name="O'Toole P.W."/>
        </authorList>
    </citation>
    <scope>NUCLEOTIDE SEQUENCE [LARGE SCALE GENOMIC DNA]</scope>
    <source>
        <strain evidence="2 3">DSM 15353</strain>
    </source>
</reference>
<feature type="transmembrane region" description="Helical" evidence="1">
    <location>
        <begin position="39"/>
        <end position="58"/>
    </location>
</feature>
<dbReference type="STRING" id="89059.LAC1533_0276"/>
<sequence length="61" mass="7007">MSFSKKIIAFLLLTVAVFAVLGYVLFLCTYVILNFSWQVLLLAVAGAPVFLFFFKFLWHDI</sequence>
<dbReference type="OrthoDB" id="9955004at2"/>
<keyword evidence="1" id="KW-1133">Transmembrane helix</keyword>
<dbReference type="AlphaFoldDB" id="A0A0R2JLW5"/>
<keyword evidence="1" id="KW-0472">Membrane</keyword>
<dbReference type="EMBL" id="JQBK01000152">
    <property type="protein sequence ID" value="KRN78207.1"/>
    <property type="molecule type" value="Genomic_DNA"/>
</dbReference>
<proteinExistence type="predicted"/>
<dbReference type="PATRIC" id="fig|89059.3.peg.585"/>
<organism evidence="2 3">
    <name type="scientific">Ligilactobacillus acidipiscis</name>
    <dbReference type="NCBI Taxonomy" id="89059"/>
    <lineage>
        <taxon>Bacteria</taxon>
        <taxon>Bacillati</taxon>
        <taxon>Bacillota</taxon>
        <taxon>Bacilli</taxon>
        <taxon>Lactobacillales</taxon>
        <taxon>Lactobacillaceae</taxon>
        <taxon>Ligilactobacillus</taxon>
    </lineage>
</organism>
<accession>A0A0R2JLW5</accession>
<name>A0A0R2JLW5_9LACO</name>
<protein>
    <submittedName>
        <fullName evidence="2">Uncharacterized protein</fullName>
    </submittedName>
</protein>
<evidence type="ECO:0000313" key="2">
    <source>
        <dbReference type="EMBL" id="KRN78207.1"/>
    </source>
</evidence>
<dbReference type="Proteomes" id="UP000051491">
    <property type="component" value="Unassembled WGS sequence"/>
</dbReference>
<comment type="caution">
    <text evidence="2">The sequence shown here is derived from an EMBL/GenBank/DDBJ whole genome shotgun (WGS) entry which is preliminary data.</text>
</comment>
<feature type="transmembrane region" description="Helical" evidence="1">
    <location>
        <begin position="7"/>
        <end position="33"/>
    </location>
</feature>